<accession>A0A2T2YT60</accession>
<feature type="compositionally biased region" description="Low complexity" evidence="1">
    <location>
        <begin position="133"/>
        <end position="144"/>
    </location>
</feature>
<sequence length="144" mass="15551">MSEPNREVTLAIRIDTARHTQLTWIADLRKRSLKAECFAAVDAWIEAAKNDPDLMARANAARAAIEEEARTRQAAINNLFTATPPPPPDDEDTAVVIPEEAEPATEAADATEVTDTTEDAPAQGARRSRGRRGSQQAGGEQTDS</sequence>
<name>A0A2T2YT60_9NOCA</name>
<evidence type="ECO:0000313" key="3">
    <source>
        <dbReference type="Proteomes" id="UP000241647"/>
    </source>
</evidence>
<dbReference type="RefSeq" id="WP_051757011.1">
    <property type="nucleotide sequence ID" value="NZ_PYHS01000021.1"/>
</dbReference>
<organism evidence="2 3">
    <name type="scientific">Nocardia nova</name>
    <dbReference type="NCBI Taxonomy" id="37330"/>
    <lineage>
        <taxon>Bacteria</taxon>
        <taxon>Bacillati</taxon>
        <taxon>Actinomycetota</taxon>
        <taxon>Actinomycetes</taxon>
        <taxon>Mycobacteriales</taxon>
        <taxon>Nocardiaceae</taxon>
        <taxon>Nocardia</taxon>
    </lineage>
</organism>
<evidence type="ECO:0000256" key="1">
    <source>
        <dbReference type="SAM" id="MobiDB-lite"/>
    </source>
</evidence>
<comment type="caution">
    <text evidence="2">The sequence shown here is derived from an EMBL/GenBank/DDBJ whole genome shotgun (WGS) entry which is preliminary data.</text>
</comment>
<dbReference type="Proteomes" id="UP000241647">
    <property type="component" value="Unassembled WGS sequence"/>
</dbReference>
<protein>
    <submittedName>
        <fullName evidence="2">Uncharacterized protein</fullName>
    </submittedName>
</protein>
<evidence type="ECO:0000313" key="2">
    <source>
        <dbReference type="EMBL" id="PSR58687.1"/>
    </source>
</evidence>
<proteinExistence type="predicted"/>
<dbReference type="EMBL" id="PYHS01000021">
    <property type="protein sequence ID" value="PSR58687.1"/>
    <property type="molecule type" value="Genomic_DNA"/>
</dbReference>
<feature type="compositionally biased region" description="Low complexity" evidence="1">
    <location>
        <begin position="104"/>
        <end position="125"/>
    </location>
</feature>
<feature type="region of interest" description="Disordered" evidence="1">
    <location>
        <begin position="75"/>
        <end position="144"/>
    </location>
</feature>
<gene>
    <name evidence="2" type="ORF">C8259_29540</name>
</gene>
<feature type="compositionally biased region" description="Acidic residues" evidence="1">
    <location>
        <begin position="88"/>
        <end position="103"/>
    </location>
</feature>
<reference evidence="2 3" key="1">
    <citation type="submission" date="2018-02" db="EMBL/GenBank/DDBJ databases">
        <title>8 Nocardia nova and 1 Nocardia cyriacigeorgica strain used for evolution to TMP-SMX.</title>
        <authorList>
            <person name="Mehta H."/>
            <person name="Weng J."/>
            <person name="Shamoo Y."/>
        </authorList>
    </citation>
    <scope>NUCLEOTIDE SEQUENCE [LARGE SCALE GENOMIC DNA]</scope>
    <source>
        <strain evidence="2 3">ATCC 33727</strain>
    </source>
</reference>
<dbReference type="AlphaFoldDB" id="A0A2T2YT60"/>